<dbReference type="InterPro" id="IPR003819">
    <property type="entry name" value="TauD/TfdA-like"/>
</dbReference>
<keyword evidence="7" id="KW-1185">Reference proteome</keyword>
<evidence type="ECO:0000256" key="1">
    <source>
        <dbReference type="ARBA" id="ARBA00001954"/>
    </source>
</evidence>
<protein>
    <submittedName>
        <fullName evidence="6">Alpha-ketoglutarate-dependent taurine dioxygenase</fullName>
    </submittedName>
</protein>
<evidence type="ECO:0000256" key="3">
    <source>
        <dbReference type="ARBA" id="ARBA00023004"/>
    </source>
</evidence>
<evidence type="ECO:0000256" key="2">
    <source>
        <dbReference type="ARBA" id="ARBA00023002"/>
    </source>
</evidence>
<reference evidence="6 7" key="1">
    <citation type="submission" date="2019-06" db="EMBL/GenBank/DDBJ databases">
        <title>Sequencing the genomes of 1000 actinobacteria strains.</title>
        <authorList>
            <person name="Klenk H.-P."/>
        </authorList>
    </citation>
    <scope>NUCLEOTIDE SEQUENCE [LARGE SCALE GENOMIC DNA]</scope>
    <source>
        <strain evidence="6 7">DSM 45301</strain>
    </source>
</reference>
<keyword evidence="6" id="KW-0223">Dioxygenase</keyword>
<keyword evidence="2" id="KW-0560">Oxidoreductase</keyword>
<comment type="cofactor">
    <cofactor evidence="1">
        <name>Fe(2+)</name>
        <dbReference type="ChEBI" id="CHEBI:29033"/>
    </cofactor>
</comment>
<dbReference type="PANTHER" id="PTHR10696:SF56">
    <property type="entry name" value="TAUD_TFDA-LIKE DOMAIN-CONTAINING PROTEIN"/>
    <property type="match status" value="1"/>
</dbReference>
<gene>
    <name evidence="6" type="ORF">FB558_1488</name>
</gene>
<dbReference type="OrthoDB" id="9769888at2"/>
<dbReference type="InterPro" id="IPR042098">
    <property type="entry name" value="TauD-like_sf"/>
</dbReference>
<keyword evidence="4" id="KW-0045">Antibiotic biosynthesis</keyword>
<organism evidence="6 7">
    <name type="scientific">Pseudonocardia kunmingensis</name>
    <dbReference type="NCBI Taxonomy" id="630975"/>
    <lineage>
        <taxon>Bacteria</taxon>
        <taxon>Bacillati</taxon>
        <taxon>Actinomycetota</taxon>
        <taxon>Actinomycetes</taxon>
        <taxon>Pseudonocardiales</taxon>
        <taxon>Pseudonocardiaceae</taxon>
        <taxon>Pseudonocardia</taxon>
    </lineage>
</organism>
<dbReference type="Gene3D" id="3.60.130.10">
    <property type="entry name" value="Clavaminate synthase-like"/>
    <property type="match status" value="1"/>
</dbReference>
<dbReference type="InterPro" id="IPR050411">
    <property type="entry name" value="AlphaKG_dependent_hydroxylases"/>
</dbReference>
<dbReference type="Pfam" id="PF02668">
    <property type="entry name" value="TauD"/>
    <property type="match status" value="1"/>
</dbReference>
<dbReference type="GO" id="GO:0051213">
    <property type="term" value="F:dioxygenase activity"/>
    <property type="evidence" value="ECO:0007669"/>
    <property type="project" value="UniProtKB-KW"/>
</dbReference>
<keyword evidence="3" id="KW-0408">Iron</keyword>
<dbReference type="GO" id="GO:0017000">
    <property type="term" value="P:antibiotic biosynthetic process"/>
    <property type="evidence" value="ECO:0007669"/>
    <property type="project" value="UniProtKB-KW"/>
</dbReference>
<dbReference type="AlphaFoldDB" id="A0A543DZK2"/>
<evidence type="ECO:0000256" key="4">
    <source>
        <dbReference type="ARBA" id="ARBA00023194"/>
    </source>
</evidence>
<evidence type="ECO:0000313" key="7">
    <source>
        <dbReference type="Proteomes" id="UP000315677"/>
    </source>
</evidence>
<dbReference type="Proteomes" id="UP000315677">
    <property type="component" value="Unassembled WGS sequence"/>
</dbReference>
<proteinExistence type="predicted"/>
<dbReference type="PANTHER" id="PTHR10696">
    <property type="entry name" value="GAMMA-BUTYROBETAINE HYDROXYLASE-RELATED"/>
    <property type="match status" value="1"/>
</dbReference>
<sequence length="321" mass="35366">MSYPAPSLRVDLRPGAPALLHVPTPPDPTAWAAAHRDVLHSVVADHGAVLVRGLGLRDPHTVAAVFGRLSANLMVDREAFAARRVHADGVYSSSVWPANQPMCMHHERSYAVEVPALMLFACLQAPQTGGATGVADSSRVLDALPAELVRRFEQEGWLLVRNYNDEIGASIADAFGTDDPAAVESYCRDNAISFQWQPDGGLRTWQRRRAVLRHALTGRRCWFNQIAFLNEWTIEPEVREFLVDTYGPDGLPFTTRFGGGEPIGADVVQLLNAVYEQHTAREPWQDGDLMLVDNIRTAHSREAFTGPREVLVAMADAVSLR</sequence>
<name>A0A543DZK2_9PSEU</name>
<accession>A0A543DZK2</accession>
<dbReference type="EMBL" id="VFPA01000001">
    <property type="protein sequence ID" value="TQM14714.1"/>
    <property type="molecule type" value="Genomic_DNA"/>
</dbReference>
<feature type="domain" description="TauD/TfdA-like" evidence="5">
    <location>
        <begin position="26"/>
        <end position="314"/>
    </location>
</feature>
<evidence type="ECO:0000313" key="6">
    <source>
        <dbReference type="EMBL" id="TQM14714.1"/>
    </source>
</evidence>
<evidence type="ECO:0000259" key="5">
    <source>
        <dbReference type="Pfam" id="PF02668"/>
    </source>
</evidence>
<comment type="caution">
    <text evidence="6">The sequence shown here is derived from an EMBL/GenBank/DDBJ whole genome shotgun (WGS) entry which is preliminary data.</text>
</comment>
<dbReference type="SUPFAM" id="SSF51197">
    <property type="entry name" value="Clavaminate synthase-like"/>
    <property type="match status" value="1"/>
</dbReference>
<dbReference type="RefSeq" id="WP_142049410.1">
    <property type="nucleotide sequence ID" value="NZ_VFPA01000001.1"/>
</dbReference>